<protein>
    <submittedName>
        <fullName evidence="2">Uncharacterized protein</fullName>
    </submittedName>
</protein>
<evidence type="ECO:0000256" key="1">
    <source>
        <dbReference type="SAM" id="MobiDB-lite"/>
    </source>
</evidence>
<gene>
    <name evidence="2" type="ORF">J8C06_15080</name>
</gene>
<dbReference type="Proteomes" id="UP000676506">
    <property type="component" value="Chromosome 2"/>
</dbReference>
<dbReference type="EMBL" id="CP072649">
    <property type="protein sequence ID" value="QUW04354.1"/>
    <property type="molecule type" value="Genomic_DNA"/>
</dbReference>
<organism evidence="2 3">
    <name type="scientific">Chloracidobacterium validum</name>
    <dbReference type="NCBI Taxonomy" id="2821543"/>
    <lineage>
        <taxon>Bacteria</taxon>
        <taxon>Pseudomonadati</taxon>
        <taxon>Acidobacteriota</taxon>
        <taxon>Terriglobia</taxon>
        <taxon>Terriglobales</taxon>
        <taxon>Acidobacteriaceae</taxon>
        <taxon>Chloracidobacterium</taxon>
    </lineage>
</organism>
<feature type="region of interest" description="Disordered" evidence="1">
    <location>
        <begin position="1"/>
        <end position="31"/>
    </location>
</feature>
<sequence length="67" mass="7081">MTNHDQQPNATSSKPEYQARRRPYTKPTITRVELRAEEAVLGACKTASTAGPAAGTCATLSCNSIAS</sequence>
<name>A0ABX8BCC0_9BACT</name>
<keyword evidence="3" id="KW-1185">Reference proteome</keyword>
<reference evidence="2 3" key="1">
    <citation type="submission" date="2021-03" db="EMBL/GenBank/DDBJ databases">
        <title>Genomic and phenotypic characterization of Chloracidobacterium isolates provides evidence for multiple species.</title>
        <authorList>
            <person name="Saini M.K."/>
            <person name="Costas A.M.G."/>
            <person name="Tank M."/>
            <person name="Bryant D.A."/>
        </authorList>
    </citation>
    <scope>NUCLEOTIDE SEQUENCE [LARGE SCALE GENOMIC DNA]</scope>
    <source>
        <strain evidence="2 3">BV2-C</strain>
    </source>
</reference>
<proteinExistence type="predicted"/>
<evidence type="ECO:0000313" key="2">
    <source>
        <dbReference type="EMBL" id="QUW04354.1"/>
    </source>
</evidence>
<feature type="compositionally biased region" description="Polar residues" evidence="1">
    <location>
        <begin position="1"/>
        <end position="15"/>
    </location>
</feature>
<accession>A0ABX8BCC0</accession>
<dbReference type="RefSeq" id="WP_211430243.1">
    <property type="nucleotide sequence ID" value="NZ_CP072649.1"/>
</dbReference>
<evidence type="ECO:0000313" key="3">
    <source>
        <dbReference type="Proteomes" id="UP000676506"/>
    </source>
</evidence>